<dbReference type="PANTHER" id="PTHR33055">
    <property type="entry name" value="TRANSPOSASE FOR INSERTION SEQUENCE ELEMENT IS1111A"/>
    <property type="match status" value="1"/>
</dbReference>
<dbReference type="NCBIfam" id="NF033542">
    <property type="entry name" value="transpos_IS110"/>
    <property type="match status" value="1"/>
</dbReference>
<organism evidence="3">
    <name type="scientific">Candidatus Kentrum eta</name>
    <dbReference type="NCBI Taxonomy" id="2126337"/>
    <lineage>
        <taxon>Bacteria</taxon>
        <taxon>Pseudomonadati</taxon>
        <taxon>Pseudomonadota</taxon>
        <taxon>Gammaproteobacteria</taxon>
        <taxon>Candidatus Kentrum</taxon>
    </lineage>
</organism>
<evidence type="ECO:0000259" key="1">
    <source>
        <dbReference type="Pfam" id="PF02371"/>
    </source>
</evidence>
<proteinExistence type="predicted"/>
<dbReference type="Pfam" id="PF02371">
    <property type="entry name" value="Transposase_20"/>
    <property type="match status" value="1"/>
</dbReference>
<evidence type="ECO:0000313" key="2">
    <source>
        <dbReference type="EMBL" id="VFK01712.1"/>
    </source>
</evidence>
<dbReference type="InterPro" id="IPR047650">
    <property type="entry name" value="Transpos_IS110"/>
</dbReference>
<name>A0A450VK65_9GAMM</name>
<accession>A0A450VK65</accession>
<dbReference type="InterPro" id="IPR003346">
    <property type="entry name" value="Transposase_20"/>
</dbReference>
<dbReference type="GO" id="GO:0004803">
    <property type="term" value="F:transposase activity"/>
    <property type="evidence" value="ECO:0007669"/>
    <property type="project" value="InterPro"/>
</dbReference>
<dbReference type="GO" id="GO:0003677">
    <property type="term" value="F:DNA binding"/>
    <property type="evidence" value="ECO:0007669"/>
    <property type="project" value="InterPro"/>
</dbReference>
<dbReference type="EMBL" id="CAADFI010000243">
    <property type="protein sequence ID" value="VFK01712.1"/>
    <property type="molecule type" value="Genomic_DNA"/>
</dbReference>
<evidence type="ECO:0000313" key="3">
    <source>
        <dbReference type="EMBL" id="VFK05141.1"/>
    </source>
</evidence>
<feature type="domain" description="Transposase IS116/IS110/IS902 C-terminal" evidence="1">
    <location>
        <begin position="247"/>
        <end position="325"/>
    </location>
</feature>
<protein>
    <submittedName>
        <fullName evidence="3">Transposase</fullName>
    </submittedName>
</protein>
<dbReference type="EMBL" id="CAADFJ010000240">
    <property type="protein sequence ID" value="VFK05141.1"/>
    <property type="molecule type" value="Genomic_DNA"/>
</dbReference>
<dbReference type="GO" id="GO:0006313">
    <property type="term" value="P:DNA transposition"/>
    <property type="evidence" value="ECO:0007669"/>
    <property type="project" value="InterPro"/>
</dbReference>
<dbReference type="PANTHER" id="PTHR33055:SF3">
    <property type="entry name" value="PUTATIVE TRANSPOSASE FOR IS117-RELATED"/>
    <property type="match status" value="1"/>
</dbReference>
<dbReference type="AlphaFoldDB" id="A0A450VK65"/>
<sequence>MTEVLQNKDYIGKAVLYMAMELSNAEWKLDFSDGNKERIVRMDAGEQGELRKQISLAKEKLHLPGDCQVVSCYEAGRDGFWIHRMLEESGIGNLVLDPSSIEVNRRKRRTKTDTVDVKGLPRLLMRYSGGERKAVSVVNVPSLEEEDRMRLSRERERLLKERGAHVVRIKSLLVGQGIRHEVNRALMEVLEEMKDGLGKELGPDRKAEIRREYERCQLVGQQLKALHQEQKRRVKEEETKAIEQVMTLMRLKGVGWQSSWILVMEFFAWRGFKNRRELAACAGLAPTPYDSGASQREQGISKAGSRRVRSLMVELSWLWLRYQPDSGLSQWFHSRFGNGKRMRRVGIVALARKLLIALWHYLEQGVIPEGAVLQESK</sequence>
<reference evidence="3" key="1">
    <citation type="submission" date="2019-02" db="EMBL/GenBank/DDBJ databases">
        <authorList>
            <person name="Gruber-Vodicka R. H."/>
            <person name="Seah K. B. B."/>
        </authorList>
    </citation>
    <scope>NUCLEOTIDE SEQUENCE</scope>
    <source>
        <strain evidence="3">BECK_SA2B12</strain>
        <strain evidence="2">BECK_SA2B20</strain>
    </source>
</reference>
<gene>
    <name evidence="2" type="ORF">BECKH772B_GA0070898_102431</name>
    <name evidence="3" type="ORF">BECKH772C_GA0070978_102401</name>
</gene>